<keyword evidence="4" id="KW-0862">Zinc</keyword>
<evidence type="ECO:0000256" key="3">
    <source>
        <dbReference type="ARBA" id="ARBA00022771"/>
    </source>
</evidence>
<dbReference type="InterPro" id="IPR028158">
    <property type="entry name" value="RPA_interact_N_dom"/>
</dbReference>
<proteinExistence type="predicted"/>
<dbReference type="GO" id="GO:0006606">
    <property type="term" value="P:protein import into nucleus"/>
    <property type="evidence" value="ECO:0007669"/>
    <property type="project" value="TreeGrafter"/>
</dbReference>
<evidence type="ECO:0008006" key="11">
    <source>
        <dbReference type="Google" id="ProtNLM"/>
    </source>
</evidence>
<feature type="domain" description="RPA-interacting protein N-terminal" evidence="6">
    <location>
        <begin position="21"/>
        <end position="55"/>
    </location>
</feature>
<dbReference type="InterPro" id="IPR028156">
    <property type="entry name" value="RIP"/>
</dbReference>
<keyword evidence="10" id="KW-1185">Reference proteome</keyword>
<keyword evidence="5" id="KW-0539">Nucleus</keyword>
<reference evidence="9" key="1">
    <citation type="submission" date="2023-10" db="EMBL/GenBank/DDBJ databases">
        <title>Chromosome-level genome of the transformable northern wattle, Acacia crassicarpa.</title>
        <authorList>
            <person name="Massaro I."/>
            <person name="Sinha N.R."/>
            <person name="Poethig S."/>
            <person name="Leichty A.R."/>
        </authorList>
    </citation>
    <scope>NUCLEOTIDE SEQUENCE</scope>
    <source>
        <strain evidence="9">Acra3RX</strain>
        <tissue evidence="9">Leaf</tissue>
    </source>
</reference>
<dbReference type="Pfam" id="PF14767">
    <property type="entry name" value="RPA_interact_M"/>
    <property type="match status" value="1"/>
</dbReference>
<dbReference type="PANTHER" id="PTHR31742:SF1">
    <property type="entry name" value="RPA-INTERACTING PROTEIN"/>
    <property type="match status" value="1"/>
</dbReference>
<dbReference type="Pfam" id="PF14768">
    <property type="entry name" value="RPA_interact_C"/>
    <property type="match status" value="1"/>
</dbReference>
<dbReference type="AlphaFoldDB" id="A0AAE1JCY8"/>
<keyword evidence="2" id="KW-0479">Metal-binding</keyword>
<evidence type="ECO:0000259" key="7">
    <source>
        <dbReference type="Pfam" id="PF14767"/>
    </source>
</evidence>
<name>A0AAE1JCY8_9FABA</name>
<evidence type="ECO:0000313" key="9">
    <source>
        <dbReference type="EMBL" id="KAK4268086.1"/>
    </source>
</evidence>
<feature type="domain" description="RPA-interacting protein C-terminal" evidence="8">
    <location>
        <begin position="177"/>
        <end position="258"/>
    </location>
</feature>
<dbReference type="InterPro" id="IPR028155">
    <property type="entry name" value="RPA_interact_central"/>
</dbReference>
<evidence type="ECO:0000256" key="1">
    <source>
        <dbReference type="ARBA" id="ARBA00004123"/>
    </source>
</evidence>
<dbReference type="GO" id="GO:0008270">
    <property type="term" value="F:zinc ion binding"/>
    <property type="evidence" value="ECO:0007669"/>
    <property type="project" value="UniProtKB-KW"/>
</dbReference>
<evidence type="ECO:0000259" key="6">
    <source>
        <dbReference type="Pfam" id="PF14766"/>
    </source>
</evidence>
<comment type="subcellular location">
    <subcellularLocation>
        <location evidence="1">Nucleus</location>
    </subcellularLocation>
</comment>
<sequence length="260" mass="30776">MENRQDTVSSPSKRPSLKSGSHFNKYNIWKDKLREGCYKRVREDRTRLLWKMRLPASQPCKKDQEDMVRSAFQDIVYDELKKMKESSLSNALKDPTSDYEFDDLLWEYDGVHTYQGECEDILLEMQRIFYEDLKAEPNIEAIDCTSKTCEDEDEFLARVLFEHMKLNADETYRQELWCPICKKGELKESRDLIYCTHCELRLSKANELTLDFLRDRLAEAHTEHLDNGCRLKPKFCLKTRFNLTALYISCEGCDTFEIII</sequence>
<organism evidence="9 10">
    <name type="scientific">Acacia crassicarpa</name>
    <name type="common">northern wattle</name>
    <dbReference type="NCBI Taxonomy" id="499986"/>
    <lineage>
        <taxon>Eukaryota</taxon>
        <taxon>Viridiplantae</taxon>
        <taxon>Streptophyta</taxon>
        <taxon>Embryophyta</taxon>
        <taxon>Tracheophyta</taxon>
        <taxon>Spermatophyta</taxon>
        <taxon>Magnoliopsida</taxon>
        <taxon>eudicotyledons</taxon>
        <taxon>Gunneridae</taxon>
        <taxon>Pentapetalae</taxon>
        <taxon>rosids</taxon>
        <taxon>fabids</taxon>
        <taxon>Fabales</taxon>
        <taxon>Fabaceae</taxon>
        <taxon>Caesalpinioideae</taxon>
        <taxon>mimosoid clade</taxon>
        <taxon>Acacieae</taxon>
        <taxon>Acacia</taxon>
    </lineage>
</organism>
<accession>A0AAE1JCY8</accession>
<feature type="domain" description="RPA-interacting protein central" evidence="7">
    <location>
        <begin position="70"/>
        <end position="158"/>
    </location>
</feature>
<evidence type="ECO:0000313" key="10">
    <source>
        <dbReference type="Proteomes" id="UP001293593"/>
    </source>
</evidence>
<evidence type="ECO:0000259" key="8">
    <source>
        <dbReference type="Pfam" id="PF14768"/>
    </source>
</evidence>
<evidence type="ECO:0000256" key="5">
    <source>
        <dbReference type="ARBA" id="ARBA00023242"/>
    </source>
</evidence>
<dbReference type="Pfam" id="PF14766">
    <property type="entry name" value="RPA_interact_N"/>
    <property type="match status" value="1"/>
</dbReference>
<dbReference type="InterPro" id="IPR028159">
    <property type="entry name" value="RPA_interact_C_dom"/>
</dbReference>
<evidence type="ECO:0000256" key="4">
    <source>
        <dbReference type="ARBA" id="ARBA00022833"/>
    </source>
</evidence>
<dbReference type="GO" id="GO:0005634">
    <property type="term" value="C:nucleus"/>
    <property type="evidence" value="ECO:0007669"/>
    <property type="project" value="UniProtKB-SubCell"/>
</dbReference>
<keyword evidence="3" id="KW-0863">Zinc-finger</keyword>
<dbReference type="EMBL" id="JAWXYG010000007">
    <property type="protein sequence ID" value="KAK4268086.1"/>
    <property type="molecule type" value="Genomic_DNA"/>
</dbReference>
<dbReference type="Proteomes" id="UP001293593">
    <property type="component" value="Unassembled WGS sequence"/>
</dbReference>
<gene>
    <name evidence="9" type="ORF">QN277_024790</name>
</gene>
<dbReference type="PANTHER" id="PTHR31742">
    <property type="entry name" value="RPA-INTERACTING PROTEIN RPAIN"/>
    <property type="match status" value="1"/>
</dbReference>
<evidence type="ECO:0000256" key="2">
    <source>
        <dbReference type="ARBA" id="ARBA00022723"/>
    </source>
</evidence>
<comment type="caution">
    <text evidence="9">The sequence shown here is derived from an EMBL/GenBank/DDBJ whole genome shotgun (WGS) entry which is preliminary data.</text>
</comment>
<protein>
    <recommendedName>
        <fullName evidence="11">RPA-interacting protein</fullName>
    </recommendedName>
</protein>